<evidence type="ECO:0000313" key="2">
    <source>
        <dbReference type="EMBL" id="KXS18749.1"/>
    </source>
</evidence>
<reference evidence="2 3" key="1">
    <citation type="journal article" date="2015" name="Genome Biol. Evol.">
        <title>Phylogenomic analyses indicate that early fungi evolved digesting cell walls of algal ancestors of land plants.</title>
        <authorList>
            <person name="Chang Y."/>
            <person name="Wang S."/>
            <person name="Sekimoto S."/>
            <person name="Aerts A.L."/>
            <person name="Choi C."/>
            <person name="Clum A."/>
            <person name="LaButti K.M."/>
            <person name="Lindquist E.A."/>
            <person name="Yee Ngan C."/>
            <person name="Ohm R.A."/>
            <person name="Salamov A.A."/>
            <person name="Grigoriev I.V."/>
            <person name="Spatafora J.W."/>
            <person name="Berbee M.L."/>
        </authorList>
    </citation>
    <scope>NUCLEOTIDE SEQUENCE [LARGE SCALE GENOMIC DNA]</scope>
    <source>
        <strain evidence="2 3">JEL478</strain>
    </source>
</reference>
<evidence type="ECO:0000313" key="3">
    <source>
        <dbReference type="Proteomes" id="UP000070544"/>
    </source>
</evidence>
<gene>
    <name evidence="2" type="ORF">M427DRAFT_53680</name>
</gene>
<dbReference type="Proteomes" id="UP000070544">
    <property type="component" value="Unassembled WGS sequence"/>
</dbReference>
<sequence length="95" mass="10257">MLGVRSTKRGDSPTPVGVWCPRHRLGTRSGTLESQQRSLIPSPAPTGPSPLELANAALTAQVRELNARVAAAESRAVVEAEKARVAETWVVFHFR</sequence>
<keyword evidence="3" id="KW-1185">Reference proteome</keyword>
<organism evidence="2 3">
    <name type="scientific">Gonapodya prolifera (strain JEL478)</name>
    <name type="common">Monoblepharis prolifera</name>
    <dbReference type="NCBI Taxonomy" id="1344416"/>
    <lineage>
        <taxon>Eukaryota</taxon>
        <taxon>Fungi</taxon>
        <taxon>Fungi incertae sedis</taxon>
        <taxon>Chytridiomycota</taxon>
        <taxon>Chytridiomycota incertae sedis</taxon>
        <taxon>Monoblepharidomycetes</taxon>
        <taxon>Monoblepharidales</taxon>
        <taxon>Gonapodyaceae</taxon>
        <taxon>Gonapodya</taxon>
    </lineage>
</organism>
<proteinExistence type="predicted"/>
<name>A0A139APT2_GONPJ</name>
<evidence type="ECO:0000256" key="1">
    <source>
        <dbReference type="SAM" id="MobiDB-lite"/>
    </source>
</evidence>
<feature type="compositionally biased region" description="Polar residues" evidence="1">
    <location>
        <begin position="28"/>
        <end position="39"/>
    </location>
</feature>
<feature type="region of interest" description="Disordered" evidence="1">
    <location>
        <begin position="1"/>
        <end position="50"/>
    </location>
</feature>
<protein>
    <submittedName>
        <fullName evidence="2">Uncharacterized protein</fullName>
    </submittedName>
</protein>
<dbReference type="EMBL" id="KQ965741">
    <property type="protein sequence ID" value="KXS18749.1"/>
    <property type="molecule type" value="Genomic_DNA"/>
</dbReference>
<dbReference type="AlphaFoldDB" id="A0A139APT2"/>
<accession>A0A139APT2</accession>